<dbReference type="EMBL" id="KR029587">
    <property type="protein sequence ID" value="AKH46941.1"/>
    <property type="molecule type" value="Genomic_DNA"/>
</dbReference>
<reference evidence="2" key="2">
    <citation type="submission" date="2015-03" db="EMBL/GenBank/DDBJ databases">
        <authorList>
            <person name="Chow C.-E.T."/>
            <person name="Winget D.M."/>
            <person name="White R.A.III."/>
            <person name="Hallam S.J."/>
            <person name="Suttle C.A."/>
        </authorList>
    </citation>
    <scope>NUCLEOTIDE SEQUENCE</scope>
    <source>
        <strain evidence="2">Anoxic2_3</strain>
    </source>
</reference>
<feature type="compositionally biased region" description="Polar residues" evidence="1">
    <location>
        <begin position="34"/>
        <end position="43"/>
    </location>
</feature>
<evidence type="ECO:0000313" key="2">
    <source>
        <dbReference type="EMBL" id="AKH46941.1"/>
    </source>
</evidence>
<sequence length="57" mass="6524">MEAGRKWYPLTTRKRILGSVQNAPTSVGLRQQIQGGRNEQVQKGNHARTTRSIRTKY</sequence>
<feature type="compositionally biased region" description="Basic residues" evidence="1">
    <location>
        <begin position="45"/>
        <end position="57"/>
    </location>
</feature>
<organism evidence="2">
    <name type="scientific">uncultured marine virus</name>
    <dbReference type="NCBI Taxonomy" id="186617"/>
    <lineage>
        <taxon>Viruses</taxon>
        <taxon>environmental samples</taxon>
    </lineage>
</organism>
<evidence type="ECO:0000256" key="1">
    <source>
        <dbReference type="SAM" id="MobiDB-lite"/>
    </source>
</evidence>
<feature type="region of interest" description="Disordered" evidence="1">
    <location>
        <begin position="34"/>
        <end position="57"/>
    </location>
</feature>
<name>A0A0F7L7G9_9VIRU</name>
<protein>
    <submittedName>
        <fullName evidence="2">Uncharacterized protein</fullName>
    </submittedName>
</protein>
<reference evidence="2" key="1">
    <citation type="journal article" date="2015" name="Front. Microbiol.">
        <title>Combining genomic sequencing methods to explore viral diversity and reveal potential virus-host interactions.</title>
        <authorList>
            <person name="Chow C.E."/>
            <person name="Winget D.M."/>
            <person name="White R.A.III."/>
            <person name="Hallam S.J."/>
            <person name="Suttle C.A."/>
        </authorList>
    </citation>
    <scope>NUCLEOTIDE SEQUENCE</scope>
    <source>
        <strain evidence="2">Anoxic2_3</strain>
    </source>
</reference>
<accession>A0A0F7L7G9</accession>
<proteinExistence type="predicted"/>